<dbReference type="InterPro" id="IPR043446">
    <property type="entry name" value="Neurabin-like"/>
</dbReference>
<feature type="non-terminal residue" evidence="6">
    <location>
        <position position="1"/>
    </location>
</feature>
<dbReference type="AlphaFoldDB" id="A0A1S3KIQ0"/>
<evidence type="ECO:0000259" key="4">
    <source>
        <dbReference type="PROSITE" id="PS50105"/>
    </source>
</evidence>
<dbReference type="RefSeq" id="XP_013422081.1">
    <property type="nucleotide sequence ID" value="XM_013566627.1"/>
</dbReference>
<feature type="compositionally biased region" description="Low complexity" evidence="3">
    <location>
        <begin position="284"/>
        <end position="297"/>
    </location>
</feature>
<accession>A0A1S3KIQ0</accession>
<dbReference type="GeneID" id="106182017"/>
<dbReference type="CDD" id="cd09512">
    <property type="entry name" value="SAM_Neurabin-like"/>
    <property type="match status" value="1"/>
</dbReference>
<evidence type="ECO:0000313" key="6">
    <source>
        <dbReference type="RefSeq" id="XP_013422081.1"/>
    </source>
</evidence>
<dbReference type="PANTHER" id="PTHR16154">
    <property type="entry name" value="NEURABIN"/>
    <property type="match status" value="1"/>
</dbReference>
<evidence type="ECO:0000256" key="3">
    <source>
        <dbReference type="SAM" id="MobiDB-lite"/>
    </source>
</evidence>
<dbReference type="InterPro" id="IPR013761">
    <property type="entry name" value="SAM/pointed_sf"/>
</dbReference>
<gene>
    <name evidence="6" type="primary">LOC106182017</name>
</gene>
<evidence type="ECO:0000256" key="1">
    <source>
        <dbReference type="ARBA" id="ARBA00022553"/>
    </source>
</evidence>
<dbReference type="GO" id="GO:0019722">
    <property type="term" value="P:calcium-mediated signaling"/>
    <property type="evidence" value="ECO:0007669"/>
    <property type="project" value="TreeGrafter"/>
</dbReference>
<evidence type="ECO:0000256" key="2">
    <source>
        <dbReference type="ARBA" id="ARBA00023054"/>
    </source>
</evidence>
<dbReference type="GO" id="GO:0015629">
    <property type="term" value="C:actin cytoskeleton"/>
    <property type="evidence" value="ECO:0007669"/>
    <property type="project" value="TreeGrafter"/>
</dbReference>
<dbReference type="GO" id="GO:0030425">
    <property type="term" value="C:dendrite"/>
    <property type="evidence" value="ECO:0007669"/>
    <property type="project" value="TreeGrafter"/>
</dbReference>
<dbReference type="Pfam" id="PF00536">
    <property type="entry name" value="SAM_1"/>
    <property type="match status" value="1"/>
</dbReference>
<dbReference type="PROSITE" id="PS50105">
    <property type="entry name" value="SAM_DOMAIN"/>
    <property type="match status" value="1"/>
</dbReference>
<keyword evidence="1" id="KW-0597">Phosphoprotein</keyword>
<dbReference type="GO" id="GO:0007015">
    <property type="term" value="P:actin filament organization"/>
    <property type="evidence" value="ECO:0007669"/>
    <property type="project" value="TreeGrafter"/>
</dbReference>
<dbReference type="GO" id="GO:0014069">
    <property type="term" value="C:postsynaptic density"/>
    <property type="evidence" value="ECO:0007669"/>
    <property type="project" value="TreeGrafter"/>
</dbReference>
<dbReference type="GO" id="GO:0051015">
    <property type="term" value="F:actin filament binding"/>
    <property type="evidence" value="ECO:0007669"/>
    <property type="project" value="TreeGrafter"/>
</dbReference>
<feature type="compositionally biased region" description="Low complexity" evidence="3">
    <location>
        <begin position="169"/>
        <end position="179"/>
    </location>
</feature>
<organism evidence="5 6">
    <name type="scientific">Lingula anatina</name>
    <name type="common">Brachiopod</name>
    <name type="synonym">Lingula unguis</name>
    <dbReference type="NCBI Taxonomy" id="7574"/>
    <lineage>
        <taxon>Eukaryota</taxon>
        <taxon>Metazoa</taxon>
        <taxon>Spiralia</taxon>
        <taxon>Lophotrochozoa</taxon>
        <taxon>Brachiopoda</taxon>
        <taxon>Linguliformea</taxon>
        <taxon>Lingulata</taxon>
        <taxon>Lingulida</taxon>
        <taxon>Linguloidea</taxon>
        <taxon>Lingulidae</taxon>
        <taxon>Lingula</taxon>
    </lineage>
</organism>
<name>A0A1S3KIQ0_LINAN</name>
<dbReference type="Gene3D" id="1.10.150.50">
    <property type="entry name" value="Transcription Factor, Ets-1"/>
    <property type="match status" value="1"/>
</dbReference>
<sequence>QFTAINPVVADDISEVNSEISESDISFSEPLSPGERKQRTLLSPPAVPPRDFEDDVDSQRGSIRPQEEEVFPSLPETTLLDTTASKDKALLTHVGALASRRPPSKRGASQSSLENGEETPETYVERWIQHDSEDTIKKAKHKRKPPPPQPADTKVAPPLPPPDFRDTQSNKSDSSSQVSHASYEPSRPLFQGLASEIPQRIDDQDSAPGITLVSSRTLPEAVNSLPPRPPRPSKNSGIALLSSRPLDSQDSGITLISTKPLDTGYSKKGSYMFGYQFRQRSESTDSSTSESSPYSSSNMLTELDDESRSQTYSFHTAASLPSLQSTEDLSSINPRKMNQWQSGPVSEWSVDQVCTWLMALELEQYIAEFNAKAIDGTQLLQLDGTKLKVIQPEILIVALRQIPVKCSSFFEFAVSNLG</sequence>
<keyword evidence="2" id="KW-0175">Coiled coil</keyword>
<feature type="compositionally biased region" description="Basic and acidic residues" evidence="3">
    <location>
        <begin position="123"/>
        <end position="137"/>
    </location>
</feature>
<dbReference type="Proteomes" id="UP000085678">
    <property type="component" value="Unplaced"/>
</dbReference>
<dbReference type="InterPro" id="IPR001660">
    <property type="entry name" value="SAM"/>
</dbReference>
<feature type="region of interest" description="Disordered" evidence="3">
    <location>
        <begin position="15"/>
        <end position="257"/>
    </location>
</feature>
<feature type="domain" description="SAM" evidence="4">
    <location>
        <begin position="348"/>
        <end position="396"/>
    </location>
</feature>
<evidence type="ECO:0000313" key="5">
    <source>
        <dbReference type="Proteomes" id="UP000085678"/>
    </source>
</evidence>
<feature type="compositionally biased region" description="Low complexity" evidence="3">
    <location>
        <begin position="18"/>
        <end position="29"/>
    </location>
</feature>
<proteinExistence type="predicted"/>
<dbReference type="InParanoid" id="A0A1S3KIQ0"/>
<keyword evidence="5" id="KW-1185">Reference proteome</keyword>
<dbReference type="GO" id="GO:0005737">
    <property type="term" value="C:cytoplasm"/>
    <property type="evidence" value="ECO:0007669"/>
    <property type="project" value="TreeGrafter"/>
</dbReference>
<protein>
    <submittedName>
        <fullName evidence="6">Sterile alpha motif domain-containing protein 14-like</fullName>
    </submittedName>
</protein>
<dbReference type="OrthoDB" id="62701at2759"/>
<dbReference type="SUPFAM" id="SSF47769">
    <property type="entry name" value="SAM/Pointed domain"/>
    <property type="match status" value="1"/>
</dbReference>
<feature type="region of interest" description="Disordered" evidence="3">
    <location>
        <begin position="280"/>
        <end position="306"/>
    </location>
</feature>
<dbReference type="KEGG" id="lak:106182017"/>
<dbReference type="PANTHER" id="PTHR16154:SF6">
    <property type="entry name" value="SPINOPHILIN, ISOFORM J"/>
    <property type="match status" value="1"/>
</dbReference>
<feature type="compositionally biased region" description="Polar residues" evidence="3">
    <location>
        <begin position="245"/>
        <end position="257"/>
    </location>
</feature>
<reference evidence="6" key="1">
    <citation type="submission" date="2025-08" db="UniProtKB">
        <authorList>
            <consortium name="RefSeq"/>
        </authorList>
    </citation>
    <scope>IDENTIFICATION</scope>
    <source>
        <tissue evidence="6">Gonads</tissue>
    </source>
</reference>
<dbReference type="GO" id="GO:0031175">
    <property type="term" value="P:neuron projection development"/>
    <property type="evidence" value="ECO:0007669"/>
    <property type="project" value="TreeGrafter"/>
</dbReference>